<dbReference type="AlphaFoldDB" id="F2KB14"/>
<dbReference type="HOGENOM" id="CLU_150030_0_0_6"/>
<protein>
    <submittedName>
        <fullName evidence="1">Uncharacterized protein</fullName>
    </submittedName>
</protein>
<organism evidence="1 2">
    <name type="scientific">Pseudomonas brassicacearum (strain NFM421)</name>
    <dbReference type="NCBI Taxonomy" id="994484"/>
    <lineage>
        <taxon>Bacteria</taxon>
        <taxon>Pseudomonadati</taxon>
        <taxon>Pseudomonadota</taxon>
        <taxon>Gammaproteobacteria</taxon>
        <taxon>Pseudomonadales</taxon>
        <taxon>Pseudomonadaceae</taxon>
        <taxon>Pseudomonas</taxon>
    </lineage>
</organism>
<dbReference type="EMBL" id="CP002585">
    <property type="protein sequence ID" value="AEA66203.1"/>
    <property type="molecule type" value="Genomic_DNA"/>
</dbReference>
<evidence type="ECO:0000313" key="1">
    <source>
        <dbReference type="EMBL" id="AEA66203.1"/>
    </source>
</evidence>
<reference key="2">
    <citation type="submission" date="2011-03" db="EMBL/GenBank/DDBJ databases">
        <title>Complete Genome Sequence of a beneficial plant roots-associated bacterium Pseudomonas brassicacearum.</title>
        <authorList>
            <person name="Ortet P."/>
            <person name="Barakat M."/>
            <person name="Lalaouna D."/>
            <person name="Fochesato S."/>
            <person name="Barbe V."/>
            <person name="Santaella C."/>
            <person name="Heulin T."/>
            <person name="Achouak W."/>
        </authorList>
    </citation>
    <scope>NUCLEOTIDE SEQUENCE</scope>
    <source>
        <strain>NFM421</strain>
    </source>
</reference>
<gene>
    <name evidence="1" type="ORF">PSEBR_cmegm5</name>
</gene>
<proteinExistence type="predicted"/>
<dbReference type="KEGG" id="pba:PSEBR_cmegm5"/>
<evidence type="ECO:0000313" key="2">
    <source>
        <dbReference type="Proteomes" id="UP000006692"/>
    </source>
</evidence>
<sequence>MHQRYHRCIEALGRSGQMLYLYVDGSDNDAIEAELVAAFDGLVCEWSELGAFLVNQKHERDESLSENDLPDWFIGLNLPIENYGIEQVNRLIPFAQRLAVSTGREFVLGVSSAQGISEDMVFLDAHSGEQEHSILVSLLSASVR</sequence>
<reference evidence="1 2" key="1">
    <citation type="journal article" date="2011" name="J. Bacteriol.">
        <title>Complete genome sequence of a beneficial plant root-associated bacterium, Pseudomonas brassicacearum.</title>
        <authorList>
            <person name="Ortet P."/>
            <person name="Barakat M."/>
            <person name="Lalaouna D."/>
            <person name="Fochesato S."/>
            <person name="Barbe V."/>
            <person name="Vacherie B."/>
            <person name="Santaella C."/>
            <person name="Heulin T."/>
            <person name="Achouak W."/>
        </authorList>
    </citation>
    <scope>NUCLEOTIDE SEQUENCE [LARGE SCALE GENOMIC DNA]</scope>
    <source>
        <strain evidence="1 2">NFM421</strain>
    </source>
</reference>
<accession>F2KB14</accession>
<name>F2KB14_PSEBN</name>
<dbReference type="Proteomes" id="UP000006692">
    <property type="component" value="Chromosome"/>
</dbReference>